<accession>A0ACB9E5N9</accession>
<reference evidence="2" key="1">
    <citation type="journal article" date="2022" name="Mol. Ecol. Resour.">
        <title>The genomes of chicory, endive, great burdock and yacon provide insights into Asteraceae palaeo-polyploidization history and plant inulin production.</title>
        <authorList>
            <person name="Fan W."/>
            <person name="Wang S."/>
            <person name="Wang H."/>
            <person name="Wang A."/>
            <person name="Jiang F."/>
            <person name="Liu H."/>
            <person name="Zhao H."/>
            <person name="Xu D."/>
            <person name="Zhang Y."/>
        </authorList>
    </citation>
    <scope>NUCLEOTIDE SEQUENCE [LARGE SCALE GENOMIC DNA]</scope>
    <source>
        <strain evidence="2">cv. Punajuju</strain>
    </source>
</reference>
<gene>
    <name evidence="1" type="ORF">L2E82_25823</name>
</gene>
<sequence>MTEDFTDVDWRVFHSNLDALSTDGIQRRYKHKVCEKRLMTLKQQYLEHDRGHRDLSTKLFSNNPERIQSSPLRDRTQEDNEAKRKKIKIDAEASGSKDATQMEIDDDHIAIGIGDVKETNEEEWDVQKPNRVADEQVNIDINDDLVVQEDVTRDEGKAEEAAEVKNQDQKLTIDIDNNAERVIQDEKKAQEAGSVRK</sequence>
<name>A0ACB9E5N9_CICIN</name>
<evidence type="ECO:0000313" key="1">
    <source>
        <dbReference type="EMBL" id="KAI3753761.1"/>
    </source>
</evidence>
<evidence type="ECO:0000313" key="2">
    <source>
        <dbReference type="Proteomes" id="UP001055811"/>
    </source>
</evidence>
<comment type="caution">
    <text evidence="1">The sequence shown here is derived from an EMBL/GenBank/DDBJ whole genome shotgun (WGS) entry which is preliminary data.</text>
</comment>
<dbReference type="EMBL" id="CM042012">
    <property type="protein sequence ID" value="KAI3753761.1"/>
    <property type="molecule type" value="Genomic_DNA"/>
</dbReference>
<dbReference type="Proteomes" id="UP001055811">
    <property type="component" value="Linkage Group LG04"/>
</dbReference>
<proteinExistence type="predicted"/>
<reference evidence="1 2" key="2">
    <citation type="journal article" date="2022" name="Mol. Ecol. Resour.">
        <title>The genomes of chicory, endive, great burdock and yacon provide insights into Asteraceae paleo-polyploidization history and plant inulin production.</title>
        <authorList>
            <person name="Fan W."/>
            <person name="Wang S."/>
            <person name="Wang H."/>
            <person name="Wang A."/>
            <person name="Jiang F."/>
            <person name="Liu H."/>
            <person name="Zhao H."/>
            <person name="Xu D."/>
            <person name="Zhang Y."/>
        </authorList>
    </citation>
    <scope>NUCLEOTIDE SEQUENCE [LARGE SCALE GENOMIC DNA]</scope>
    <source>
        <strain evidence="2">cv. Punajuju</strain>
        <tissue evidence="1">Leaves</tissue>
    </source>
</reference>
<keyword evidence="2" id="KW-1185">Reference proteome</keyword>
<organism evidence="1 2">
    <name type="scientific">Cichorium intybus</name>
    <name type="common">Chicory</name>
    <dbReference type="NCBI Taxonomy" id="13427"/>
    <lineage>
        <taxon>Eukaryota</taxon>
        <taxon>Viridiplantae</taxon>
        <taxon>Streptophyta</taxon>
        <taxon>Embryophyta</taxon>
        <taxon>Tracheophyta</taxon>
        <taxon>Spermatophyta</taxon>
        <taxon>Magnoliopsida</taxon>
        <taxon>eudicotyledons</taxon>
        <taxon>Gunneridae</taxon>
        <taxon>Pentapetalae</taxon>
        <taxon>asterids</taxon>
        <taxon>campanulids</taxon>
        <taxon>Asterales</taxon>
        <taxon>Asteraceae</taxon>
        <taxon>Cichorioideae</taxon>
        <taxon>Cichorieae</taxon>
        <taxon>Cichoriinae</taxon>
        <taxon>Cichorium</taxon>
    </lineage>
</organism>
<protein>
    <submittedName>
        <fullName evidence="1">Uncharacterized protein</fullName>
    </submittedName>
</protein>